<organism evidence="2 3">
    <name type="scientific">Pleurodeles waltl</name>
    <name type="common">Iberian ribbed newt</name>
    <dbReference type="NCBI Taxonomy" id="8319"/>
    <lineage>
        <taxon>Eukaryota</taxon>
        <taxon>Metazoa</taxon>
        <taxon>Chordata</taxon>
        <taxon>Craniata</taxon>
        <taxon>Vertebrata</taxon>
        <taxon>Euteleostomi</taxon>
        <taxon>Amphibia</taxon>
        <taxon>Batrachia</taxon>
        <taxon>Caudata</taxon>
        <taxon>Salamandroidea</taxon>
        <taxon>Salamandridae</taxon>
        <taxon>Pleurodelinae</taxon>
        <taxon>Pleurodeles</taxon>
    </lineage>
</organism>
<evidence type="ECO:0000313" key="2">
    <source>
        <dbReference type="EMBL" id="KAJ1188286.1"/>
    </source>
</evidence>
<comment type="caution">
    <text evidence="2">The sequence shown here is derived from an EMBL/GenBank/DDBJ whole genome shotgun (WGS) entry which is preliminary data.</text>
</comment>
<reference evidence="2" key="1">
    <citation type="journal article" date="2022" name="bioRxiv">
        <title>Sequencing and chromosome-scale assembly of the giantPleurodeles waltlgenome.</title>
        <authorList>
            <person name="Brown T."/>
            <person name="Elewa A."/>
            <person name="Iarovenko S."/>
            <person name="Subramanian E."/>
            <person name="Araus A.J."/>
            <person name="Petzold A."/>
            <person name="Susuki M."/>
            <person name="Suzuki K.-i.T."/>
            <person name="Hayashi T."/>
            <person name="Toyoda A."/>
            <person name="Oliveira C."/>
            <person name="Osipova E."/>
            <person name="Leigh N.D."/>
            <person name="Simon A."/>
            <person name="Yun M.H."/>
        </authorList>
    </citation>
    <scope>NUCLEOTIDE SEQUENCE</scope>
    <source>
        <strain evidence="2">20211129_DDA</strain>
        <tissue evidence="2">Liver</tissue>
    </source>
</reference>
<evidence type="ECO:0000256" key="1">
    <source>
        <dbReference type="SAM" id="MobiDB-lite"/>
    </source>
</evidence>
<keyword evidence="3" id="KW-1185">Reference proteome</keyword>
<proteinExistence type="predicted"/>
<dbReference type="EMBL" id="JANPWB010000005">
    <property type="protein sequence ID" value="KAJ1188286.1"/>
    <property type="molecule type" value="Genomic_DNA"/>
</dbReference>
<evidence type="ECO:0000313" key="3">
    <source>
        <dbReference type="Proteomes" id="UP001066276"/>
    </source>
</evidence>
<dbReference type="Proteomes" id="UP001066276">
    <property type="component" value="Chromosome 3_1"/>
</dbReference>
<feature type="compositionally biased region" description="Low complexity" evidence="1">
    <location>
        <begin position="106"/>
        <end position="120"/>
    </location>
</feature>
<protein>
    <submittedName>
        <fullName evidence="2">Uncharacterized protein</fullName>
    </submittedName>
</protein>
<gene>
    <name evidence="2" type="ORF">NDU88_005048</name>
</gene>
<feature type="region of interest" description="Disordered" evidence="1">
    <location>
        <begin position="97"/>
        <end position="134"/>
    </location>
</feature>
<name>A0AAV7UI26_PLEWA</name>
<feature type="compositionally biased region" description="Basic and acidic residues" evidence="1">
    <location>
        <begin position="8"/>
        <end position="28"/>
    </location>
</feature>
<accession>A0AAV7UI26</accession>
<sequence length="134" mass="13848">MGPASAGHRAELVVRADSSEQRTEELSRGHVGRRPVVFGWAAVRPRHAALSARWRWGLTTGADSGRDSPKYWCPSGGKEKAAGAECARAACRLTGGAGKGAGPGPRGSAAGPWCGCAAAGRGRRRGPEGDFPEN</sequence>
<dbReference type="AlphaFoldDB" id="A0AAV7UI26"/>
<feature type="region of interest" description="Disordered" evidence="1">
    <location>
        <begin position="1"/>
        <end position="29"/>
    </location>
</feature>